<evidence type="ECO:0000256" key="7">
    <source>
        <dbReference type="ARBA" id="ARBA00023225"/>
    </source>
</evidence>
<evidence type="ECO:0000256" key="2">
    <source>
        <dbReference type="ARBA" id="ARBA00006602"/>
    </source>
</evidence>
<keyword evidence="7" id="KW-1006">Bacterial flagellum protein export</keyword>
<evidence type="ECO:0000259" key="8">
    <source>
        <dbReference type="PROSITE" id="PS50835"/>
    </source>
</evidence>
<dbReference type="RefSeq" id="WP_168204998.1">
    <property type="nucleotide sequence ID" value="NZ_CP042913.1"/>
</dbReference>
<organism evidence="9 10">
    <name type="scientific">Bythopirellula goksoeyrii</name>
    <dbReference type="NCBI Taxonomy" id="1400387"/>
    <lineage>
        <taxon>Bacteria</taxon>
        <taxon>Pseudomonadati</taxon>
        <taxon>Planctomycetota</taxon>
        <taxon>Planctomycetia</taxon>
        <taxon>Pirellulales</taxon>
        <taxon>Lacipirellulaceae</taxon>
        <taxon>Bythopirellula</taxon>
    </lineage>
</organism>
<dbReference type="AlphaFoldDB" id="A0A5B9Q257"/>
<feature type="domain" description="Ig-like" evidence="8">
    <location>
        <begin position="90"/>
        <end position="144"/>
    </location>
</feature>
<evidence type="ECO:0000256" key="4">
    <source>
        <dbReference type="ARBA" id="ARBA00022448"/>
    </source>
</evidence>
<evidence type="ECO:0000256" key="3">
    <source>
        <dbReference type="ARBA" id="ARBA00016507"/>
    </source>
</evidence>
<keyword evidence="10" id="KW-1185">Reference proteome</keyword>
<dbReference type="Proteomes" id="UP000323917">
    <property type="component" value="Chromosome"/>
</dbReference>
<dbReference type="GO" id="GO:0015031">
    <property type="term" value="P:protein transport"/>
    <property type="evidence" value="ECO:0007669"/>
    <property type="project" value="UniProtKB-KW"/>
</dbReference>
<dbReference type="GO" id="GO:0005829">
    <property type="term" value="C:cytosol"/>
    <property type="evidence" value="ECO:0007669"/>
    <property type="project" value="TreeGrafter"/>
</dbReference>
<dbReference type="InterPro" id="IPR018035">
    <property type="entry name" value="Flagellar_FliH/T3SS_HrpE"/>
</dbReference>
<dbReference type="Pfam" id="PF02108">
    <property type="entry name" value="FliH"/>
    <property type="match status" value="1"/>
</dbReference>
<dbReference type="PANTHER" id="PTHR34982:SF1">
    <property type="entry name" value="FLAGELLAR ASSEMBLY PROTEIN FLIH"/>
    <property type="match status" value="1"/>
</dbReference>
<keyword evidence="5" id="KW-1005">Bacterial flagellum biogenesis</keyword>
<reference evidence="9 10" key="1">
    <citation type="submission" date="2019-08" db="EMBL/GenBank/DDBJ databases">
        <title>Deep-cultivation of Planctomycetes and their phenomic and genomic characterization uncovers novel biology.</title>
        <authorList>
            <person name="Wiegand S."/>
            <person name="Jogler M."/>
            <person name="Boedeker C."/>
            <person name="Pinto D."/>
            <person name="Vollmers J."/>
            <person name="Rivas-Marin E."/>
            <person name="Kohn T."/>
            <person name="Peeters S.H."/>
            <person name="Heuer A."/>
            <person name="Rast P."/>
            <person name="Oberbeckmann S."/>
            <person name="Bunk B."/>
            <person name="Jeske O."/>
            <person name="Meyerdierks A."/>
            <person name="Storesund J.E."/>
            <person name="Kallscheuer N."/>
            <person name="Luecker S."/>
            <person name="Lage O.M."/>
            <person name="Pohl T."/>
            <person name="Merkel B.J."/>
            <person name="Hornburger P."/>
            <person name="Mueller R.-W."/>
            <person name="Bruemmer F."/>
            <person name="Labrenz M."/>
            <person name="Spormann A.M."/>
            <person name="Op den Camp H."/>
            <person name="Overmann J."/>
            <person name="Amann R."/>
            <person name="Jetten M.S.M."/>
            <person name="Mascher T."/>
            <person name="Medema M.H."/>
            <person name="Devos D.P."/>
            <person name="Kaster A.-K."/>
            <person name="Ovreas L."/>
            <person name="Rohde M."/>
            <person name="Galperin M.Y."/>
            <person name="Jogler C."/>
        </authorList>
    </citation>
    <scope>NUCLEOTIDE SEQUENCE [LARGE SCALE GENOMIC DNA]</scope>
    <source>
        <strain evidence="9 10">Pr1d</strain>
    </source>
</reference>
<comment type="function">
    <text evidence="1">Needed for flagellar regrowth and assembly.</text>
</comment>
<name>A0A5B9Q257_9BACT</name>
<sequence length="221" mass="24232">MATIIKNKTQARTTGVPLREVAYDLTDFSGQAENYLDQVRAEAMKIVQKAKQEAIAIRSQAEEAGRKAAHAAVEKILDEKVAQQMRTLSPALAAAVGQIVDSRSSWERHWEGAIVDLACAISARIVRREISATPEISLDWIRESLELAGGAAEISLHLNPTDLTTLRDQIQRLTEILSPAAPARLVPDETITSGGCRVETEFGTVDMQLETQLKRLAEEMS</sequence>
<gene>
    <name evidence="9" type="primary">yscL</name>
    <name evidence="9" type="ORF">Pr1d_03150</name>
</gene>
<keyword evidence="6" id="KW-0653">Protein transport</keyword>
<protein>
    <recommendedName>
        <fullName evidence="3">Flagellar assembly protein FliH</fullName>
    </recommendedName>
</protein>
<evidence type="ECO:0000256" key="1">
    <source>
        <dbReference type="ARBA" id="ARBA00003041"/>
    </source>
</evidence>
<evidence type="ECO:0000256" key="5">
    <source>
        <dbReference type="ARBA" id="ARBA00022795"/>
    </source>
</evidence>
<keyword evidence="4" id="KW-0813">Transport</keyword>
<evidence type="ECO:0000256" key="6">
    <source>
        <dbReference type="ARBA" id="ARBA00022927"/>
    </source>
</evidence>
<dbReference type="EMBL" id="CP042913">
    <property type="protein sequence ID" value="QEG33054.1"/>
    <property type="molecule type" value="Genomic_DNA"/>
</dbReference>
<evidence type="ECO:0000313" key="9">
    <source>
        <dbReference type="EMBL" id="QEG33054.1"/>
    </source>
</evidence>
<dbReference type="InterPro" id="IPR051472">
    <property type="entry name" value="T3SS_Stator/FliH"/>
</dbReference>
<evidence type="ECO:0000313" key="10">
    <source>
        <dbReference type="Proteomes" id="UP000323917"/>
    </source>
</evidence>
<dbReference type="KEGG" id="bgok:Pr1d_03150"/>
<proteinExistence type="inferred from homology"/>
<dbReference type="InterPro" id="IPR007110">
    <property type="entry name" value="Ig-like_dom"/>
</dbReference>
<comment type="similarity">
    <text evidence="2">Belongs to the FliH family.</text>
</comment>
<dbReference type="PANTHER" id="PTHR34982">
    <property type="entry name" value="YOP PROTEINS TRANSLOCATION PROTEIN L"/>
    <property type="match status" value="1"/>
</dbReference>
<dbReference type="GO" id="GO:0044781">
    <property type="term" value="P:bacterial-type flagellum organization"/>
    <property type="evidence" value="ECO:0007669"/>
    <property type="project" value="UniProtKB-KW"/>
</dbReference>
<accession>A0A5B9Q257</accession>
<dbReference type="PROSITE" id="PS50835">
    <property type="entry name" value="IG_LIKE"/>
    <property type="match status" value="1"/>
</dbReference>